<dbReference type="EMBL" id="CDMZ01004971">
    <property type="protein sequence ID" value="CEM51548.1"/>
    <property type="molecule type" value="Genomic_DNA"/>
</dbReference>
<dbReference type="VEuPathDB" id="CryptoDB:Cvel_1768"/>
<name>A0A0G4I3S0_9ALVE</name>
<proteinExistence type="predicted"/>
<accession>A0A0G4I3S0</accession>
<organism evidence="1">
    <name type="scientific">Chromera velia CCMP2878</name>
    <dbReference type="NCBI Taxonomy" id="1169474"/>
    <lineage>
        <taxon>Eukaryota</taxon>
        <taxon>Sar</taxon>
        <taxon>Alveolata</taxon>
        <taxon>Colpodellida</taxon>
        <taxon>Chromeraceae</taxon>
        <taxon>Chromera</taxon>
    </lineage>
</organism>
<dbReference type="AlphaFoldDB" id="A0A0G4I3S0"/>
<sequence>MAESDVTPPLLEGAQAFREAINGRVDVEAKDERLCLILREWQWKDGNLLTGPREPPPLESSRELFLPAILSGLYSYSRWSLLPEILNLLDFLVPHHVEGLSDGLPSLLFVEGGCWDSLLGLVSNKQVVKTVPLLS</sequence>
<gene>
    <name evidence="1" type="ORF">Cvel_1768</name>
</gene>
<reference evidence="1" key="1">
    <citation type="submission" date="2014-11" db="EMBL/GenBank/DDBJ databases">
        <authorList>
            <person name="Otto D Thomas"/>
            <person name="Naeem Raeece"/>
        </authorList>
    </citation>
    <scope>NUCLEOTIDE SEQUENCE</scope>
</reference>
<evidence type="ECO:0000313" key="1">
    <source>
        <dbReference type="EMBL" id="CEM51548.1"/>
    </source>
</evidence>
<protein>
    <submittedName>
        <fullName evidence="1">Uncharacterized protein</fullName>
    </submittedName>
</protein>